<dbReference type="WBParaSite" id="JU765_v2.g17778.t1">
    <property type="protein sequence ID" value="JU765_v2.g17778.t1"/>
    <property type="gene ID" value="JU765_v2.g17778"/>
</dbReference>
<dbReference type="Proteomes" id="UP000887576">
    <property type="component" value="Unplaced"/>
</dbReference>
<evidence type="ECO:0000313" key="2">
    <source>
        <dbReference type="WBParaSite" id="JU765_v2.g17778.t1"/>
    </source>
</evidence>
<name>A0AC34QMK3_9BILA</name>
<organism evidence="1 2">
    <name type="scientific">Panagrolaimus sp. JU765</name>
    <dbReference type="NCBI Taxonomy" id="591449"/>
    <lineage>
        <taxon>Eukaryota</taxon>
        <taxon>Metazoa</taxon>
        <taxon>Ecdysozoa</taxon>
        <taxon>Nematoda</taxon>
        <taxon>Chromadorea</taxon>
        <taxon>Rhabditida</taxon>
        <taxon>Tylenchina</taxon>
        <taxon>Panagrolaimomorpha</taxon>
        <taxon>Panagrolaimoidea</taxon>
        <taxon>Panagrolaimidae</taxon>
        <taxon>Panagrolaimus</taxon>
    </lineage>
</organism>
<reference evidence="2" key="1">
    <citation type="submission" date="2022-11" db="UniProtKB">
        <authorList>
            <consortium name="WormBaseParasite"/>
        </authorList>
    </citation>
    <scope>IDENTIFICATION</scope>
</reference>
<protein>
    <submittedName>
        <fullName evidence="2">Uncharacterized protein</fullName>
    </submittedName>
</protein>
<sequence>MFQIWGKLRKLRKVFIKNHQEIESGTNESIEIEEKKSNTQGSRYCKPTAEETECVEEQEDPKFNLSGLRRRLEEPPFLRELSGQTGNKRGGVSMFQNGKSPPEFEPERPPRPQPPRPEIVEDEDSDDAASVSSEERAPVVVPLPPRALLPLMDPTQLLRLPHHFALREKFAEVFSADEISGVPLQRLLEVRRYIQSITNVDAFFDAIPLAQMTHLSINIVDTILHLVDDLDEVNDTILKHVRQYLNFLFTCGNKSAKFRSTFEKHSAFHWLGMLRFPPIKNDIIYSLNFFTDTLVLLYTDDNFVLWIVDVIGCFVGFHDNADQRQYIVAYVLKLAQLFPCFLYRCYDNMSRTNFDDLLLALEKGIKTCLKWEANKGEYGGPPILKSAVYYLIKFFDMSIDDFKDETLDWHFLFSRIISLMDSISYVIKNICCYREIFREVPALMHNVCQLQNIIVTGDEILKENRINHNIQQQVVRRQGITANRPFPSRKTISTSGILSDERADDEGLARSKMVSHDGPPERKYARRSVEHELMENHSLTSAMLYPLPSVEILEFDVNTGFRSRESLLNLYRTRRISPVYIVNMKKAILRLIGSLCVAVPEYKDIASEYGIVDSTFKSTKVGDSIKGDYLVVARSALVEICTDHEKNLQSLKDIEPSPSHLLAKHDVMDRLMIANGDSH</sequence>
<evidence type="ECO:0000313" key="1">
    <source>
        <dbReference type="Proteomes" id="UP000887576"/>
    </source>
</evidence>
<accession>A0AC34QMK3</accession>
<proteinExistence type="predicted"/>